<dbReference type="PANTHER" id="PTHR33437:SF2">
    <property type="entry name" value="OS06G0361200 PROTEIN"/>
    <property type="match status" value="1"/>
</dbReference>
<comment type="caution">
    <text evidence="1">The sequence shown here is derived from an EMBL/GenBank/DDBJ whole genome shotgun (WGS) entry which is preliminary data.</text>
</comment>
<proteinExistence type="predicted"/>
<organism evidence="1">
    <name type="scientific">Sesamum latifolium</name>
    <dbReference type="NCBI Taxonomy" id="2727402"/>
    <lineage>
        <taxon>Eukaryota</taxon>
        <taxon>Viridiplantae</taxon>
        <taxon>Streptophyta</taxon>
        <taxon>Embryophyta</taxon>
        <taxon>Tracheophyta</taxon>
        <taxon>Spermatophyta</taxon>
        <taxon>Magnoliopsida</taxon>
        <taxon>eudicotyledons</taxon>
        <taxon>Gunneridae</taxon>
        <taxon>Pentapetalae</taxon>
        <taxon>asterids</taxon>
        <taxon>lamiids</taxon>
        <taxon>Lamiales</taxon>
        <taxon>Pedaliaceae</taxon>
        <taxon>Sesamum</taxon>
    </lineage>
</organism>
<reference evidence="1" key="1">
    <citation type="submission" date="2020-06" db="EMBL/GenBank/DDBJ databases">
        <authorList>
            <person name="Li T."/>
            <person name="Hu X."/>
            <person name="Zhang T."/>
            <person name="Song X."/>
            <person name="Zhang H."/>
            <person name="Dai N."/>
            <person name="Sheng W."/>
            <person name="Hou X."/>
            <person name="Wei L."/>
        </authorList>
    </citation>
    <scope>NUCLEOTIDE SEQUENCE</scope>
    <source>
        <strain evidence="1">KEN1</strain>
        <tissue evidence="1">Leaf</tissue>
    </source>
</reference>
<sequence length="300" mass="34363">MERRTAIDYINRWRNLSLNCKDRLSEASAIEMCIQEMHWGLRYILQGIIPKSFKELATRTHDMELSMTVSGVEGPLIQEFRRTKEKQEVKKWDKLFSKAQDKESMAVNVAPFKLRSKANNGVPNNSIPYEKPQRKLTLKEMQARQYSFLDADVSRIFDDLLEANLIDLPKMKRPEEARKIDDPKSCKYHRLVGHAIQDCFVSKGKVMQLARQGKISLEENSAATNAITIKSQYFDGNKDSCNDMHGDDTTSNEDALLKKEDSFDADDCMTSLTFTDEDLLLGSRPHNGPLFVAGYAREQK</sequence>
<accession>A0AAW2Y6G5</accession>
<dbReference type="AlphaFoldDB" id="A0AAW2Y6G5"/>
<protein>
    <recommendedName>
        <fullName evidence="2">Retrotransposon gag domain-containing protein</fullName>
    </recommendedName>
</protein>
<evidence type="ECO:0000313" key="1">
    <source>
        <dbReference type="EMBL" id="KAL0461280.1"/>
    </source>
</evidence>
<dbReference type="EMBL" id="JACGWN010000001">
    <property type="protein sequence ID" value="KAL0461280.1"/>
    <property type="molecule type" value="Genomic_DNA"/>
</dbReference>
<name>A0AAW2Y6G5_9LAMI</name>
<gene>
    <name evidence="1" type="ORF">Slati_0015600</name>
</gene>
<dbReference type="PANTHER" id="PTHR33437">
    <property type="entry name" value="OS06G0361200 PROTEIN"/>
    <property type="match status" value="1"/>
</dbReference>
<evidence type="ECO:0008006" key="2">
    <source>
        <dbReference type="Google" id="ProtNLM"/>
    </source>
</evidence>
<reference evidence="1" key="2">
    <citation type="journal article" date="2024" name="Plant">
        <title>Genomic evolution and insights into agronomic trait innovations of Sesamum species.</title>
        <authorList>
            <person name="Miao H."/>
            <person name="Wang L."/>
            <person name="Qu L."/>
            <person name="Liu H."/>
            <person name="Sun Y."/>
            <person name="Le M."/>
            <person name="Wang Q."/>
            <person name="Wei S."/>
            <person name="Zheng Y."/>
            <person name="Lin W."/>
            <person name="Duan Y."/>
            <person name="Cao H."/>
            <person name="Xiong S."/>
            <person name="Wang X."/>
            <person name="Wei L."/>
            <person name="Li C."/>
            <person name="Ma Q."/>
            <person name="Ju M."/>
            <person name="Zhao R."/>
            <person name="Li G."/>
            <person name="Mu C."/>
            <person name="Tian Q."/>
            <person name="Mei H."/>
            <person name="Zhang T."/>
            <person name="Gao T."/>
            <person name="Zhang H."/>
        </authorList>
    </citation>
    <scope>NUCLEOTIDE SEQUENCE</scope>
    <source>
        <strain evidence="1">KEN1</strain>
    </source>
</reference>